<evidence type="ECO:0000313" key="6">
    <source>
        <dbReference type="Proteomes" id="UP000663829"/>
    </source>
</evidence>
<dbReference type="PROSITE" id="PS50018">
    <property type="entry name" value="RAS_GTPASE_ACTIV_2"/>
    <property type="match status" value="1"/>
</dbReference>
<dbReference type="GO" id="GO:0006355">
    <property type="term" value="P:regulation of DNA-templated transcription"/>
    <property type="evidence" value="ECO:0007669"/>
    <property type="project" value="TreeGrafter"/>
</dbReference>
<dbReference type="GO" id="GO:0005667">
    <property type="term" value="C:transcription regulator complex"/>
    <property type="evidence" value="ECO:0007669"/>
    <property type="project" value="TreeGrafter"/>
</dbReference>
<dbReference type="PANTHER" id="PTHR23210">
    <property type="entry name" value="ACTIVATING TRANSCRIPTION FACTOR 7 INTERACTING PROTEIN"/>
    <property type="match status" value="1"/>
</dbReference>
<feature type="non-terminal residue" evidence="4">
    <location>
        <position position="1"/>
    </location>
</feature>
<feature type="compositionally biased region" description="Polar residues" evidence="1">
    <location>
        <begin position="214"/>
        <end position="225"/>
    </location>
</feature>
<reference evidence="4" key="1">
    <citation type="submission" date="2021-02" db="EMBL/GenBank/DDBJ databases">
        <authorList>
            <person name="Nowell W R."/>
        </authorList>
    </citation>
    <scope>NUCLEOTIDE SEQUENCE</scope>
</reference>
<evidence type="ECO:0000259" key="3">
    <source>
        <dbReference type="PROSITE" id="PS50853"/>
    </source>
</evidence>
<dbReference type="PANTHER" id="PTHR23210:SF26">
    <property type="entry name" value="ACTIVATING TRANSCRIPTION FACTOR 7-INTERACTING PROTEIN 1"/>
    <property type="match status" value="1"/>
</dbReference>
<dbReference type="PROSITE" id="PS50853">
    <property type="entry name" value="FN3"/>
    <property type="match status" value="1"/>
</dbReference>
<dbReference type="Pfam" id="PF00616">
    <property type="entry name" value="RasGAP"/>
    <property type="match status" value="1"/>
</dbReference>
<feature type="region of interest" description="Disordered" evidence="1">
    <location>
        <begin position="560"/>
        <end position="582"/>
    </location>
</feature>
<dbReference type="SUPFAM" id="SSF48350">
    <property type="entry name" value="GTPase activation domain, GAP"/>
    <property type="match status" value="1"/>
</dbReference>
<dbReference type="InterPro" id="IPR036116">
    <property type="entry name" value="FN3_sf"/>
</dbReference>
<comment type="caution">
    <text evidence="4">The sequence shown here is derived from an EMBL/GenBank/DDBJ whole genome shotgun (WGS) entry which is preliminary data.</text>
</comment>
<dbReference type="Gene3D" id="2.60.40.10">
    <property type="entry name" value="Immunoglobulins"/>
    <property type="match status" value="1"/>
</dbReference>
<dbReference type="InterPro" id="IPR056565">
    <property type="entry name" value="Fn3_ATF7IP"/>
</dbReference>
<dbReference type="Proteomes" id="UP000663829">
    <property type="component" value="Unassembled WGS sequence"/>
</dbReference>
<accession>A0A813XC20</accession>
<protein>
    <recommendedName>
        <fullName evidence="7">Fibronectin type-III domain-containing protein</fullName>
    </recommendedName>
</protein>
<feature type="domain" description="Ras-GAP" evidence="2">
    <location>
        <begin position="1113"/>
        <end position="1314"/>
    </location>
</feature>
<dbReference type="Gene3D" id="1.10.506.10">
    <property type="entry name" value="GTPase Activation - p120gap, domain 1"/>
    <property type="match status" value="1"/>
</dbReference>
<evidence type="ECO:0000313" key="5">
    <source>
        <dbReference type="EMBL" id="CAF3655907.1"/>
    </source>
</evidence>
<evidence type="ECO:0000259" key="2">
    <source>
        <dbReference type="PROSITE" id="PS50018"/>
    </source>
</evidence>
<feature type="compositionally biased region" description="Low complexity" evidence="1">
    <location>
        <begin position="562"/>
        <end position="582"/>
    </location>
</feature>
<feature type="region of interest" description="Disordered" evidence="1">
    <location>
        <begin position="209"/>
        <end position="229"/>
    </location>
</feature>
<feature type="domain" description="Fibronectin type-III" evidence="3">
    <location>
        <begin position="781"/>
        <end position="884"/>
    </location>
</feature>
<evidence type="ECO:0000256" key="1">
    <source>
        <dbReference type="SAM" id="MobiDB-lite"/>
    </source>
</evidence>
<sequence length="1338" mass="151972">MSMDVLADTRRHTARKSTVTRLLQVKASSTHPPPLTHCENVIQIETTPTTTIKSSIYLHNGSVSSSPLNNHHHLSHDQYHEDRIQSSLFNSNSNSEVSMSNEGPSSIFDTLESSLSIMPEIKNEHVDMNEQQIKTMIIIPDNETEEVEDSTNGLFGLTKTVEPPRLTTEFSSKHVSQQKDINSLFDSSDVFHDIMENLKAQTELQIEQDERDNVNSVQSTITSPRLSTSTPNSNLLLDYHRTYSTDSADIRTTVASIMDHVYLNDEKRSKREIREEHQHSHNVETENECQNAIDRVQSDRTEYESQNEQQQQSGHKSKRILLELSNHDVMKKFIPFLVRTLSIVDETEVDQMDQEKTVVTPSSDHTSEQQTSSNNNGYDSLSQIVFSPYVEQQQQQQQDDVCPMECDTAVSLASQDHSVVEVSSTPIPLPSICQSITVIDDDIVEIAITPATLHRPNHHNVILVRDGITNGPKTSNRHSSSCTCQCHSSSHRQSSDDDFHLFEQALYAQRQNQQQTLSMNDKLIKFLRDQQKEFQQTVLQKQQAKEHRSQQTTIIDVKETGSQTEQPQQQQQQQQQPIQPRQISQTIISPTVVTSSSSNPLIPPQLQQHTLQTAIRSHNPYSPFSITTIPTSIFSASPILSATLHQRPTTFIQPILPHHSTPLSTQSSTLSSASSVSPAQTVPSQHLHPNLTSIPVQLQHSQVTEIDLTNDDDDRPSLLPQTAIRPHVPQASISINYAVAVPPPPNRTHSGNRTFRANIIQTGQMNFPIRPLPEHQPLDTLIGRPKLTIAHENSTVRLHWNLQNTSQESIREYQIFAYKYNANSTVSDWKQIGSVRSMRLPMAVTLKEFQSNSHYAFAVRAVSISNTIGQFCEPKTIFTGISPNPLPLQTSQIQNVPIYNGGGGEDIYVCLVNNNENQESWSSGLKPETFQLNYPPHSQMLPACGHLFSDTNDLEMSSSDEILELVRKLKCESSFVKVEKKQLLQLFSQILKLAERLSQTTWLAQQQRFVLTSLIYANRIFDIQIHPQTCCQRLQLLEQSKFIDSYRYFHYNHSDSYVKFLNYLRQSPHLLAVCLTKIERIDSSLMNQIVPILMCSLYGQCLYLQDEYSVLCILKSLCGIQLENENNPRIILQRSSSTFKLVFDSFLTSLQSSKIFLTAALHDPIMQLVMQDDWYYDINPDTSMSRFSKQECLKRFGQPNTRDYMEKIQKYRDLIVHKLYTFTSTFIDSIKNSIFYFPVSLLCIISKIYTILSLTDNISLKEIRSFCYDIIVTLFIAPAICEPEKHGIIADIPISPVARHNLNQIGIILQTLAMGNDVETKAKDLYSKFKEVILLKFG</sequence>
<dbReference type="GO" id="GO:0005634">
    <property type="term" value="C:nucleus"/>
    <property type="evidence" value="ECO:0007669"/>
    <property type="project" value="TreeGrafter"/>
</dbReference>
<organism evidence="4 6">
    <name type="scientific">Didymodactylos carnosus</name>
    <dbReference type="NCBI Taxonomy" id="1234261"/>
    <lineage>
        <taxon>Eukaryota</taxon>
        <taxon>Metazoa</taxon>
        <taxon>Spiralia</taxon>
        <taxon>Gnathifera</taxon>
        <taxon>Rotifera</taxon>
        <taxon>Eurotatoria</taxon>
        <taxon>Bdelloidea</taxon>
        <taxon>Philodinida</taxon>
        <taxon>Philodinidae</taxon>
        <taxon>Didymodactylos</taxon>
    </lineage>
</organism>
<dbReference type="InterPro" id="IPR003961">
    <property type="entry name" value="FN3_dom"/>
</dbReference>
<feature type="region of interest" description="Disordered" evidence="1">
    <location>
        <begin position="352"/>
        <end position="378"/>
    </location>
</feature>
<dbReference type="OrthoDB" id="10264848at2759"/>
<dbReference type="EMBL" id="CAJNOQ010001106">
    <property type="protein sequence ID" value="CAF0868447.1"/>
    <property type="molecule type" value="Genomic_DNA"/>
</dbReference>
<evidence type="ECO:0000313" key="4">
    <source>
        <dbReference type="EMBL" id="CAF0868447.1"/>
    </source>
</evidence>
<proteinExistence type="predicted"/>
<dbReference type="InterPro" id="IPR008936">
    <property type="entry name" value="Rho_GTPase_activation_prot"/>
</dbReference>
<keyword evidence="6" id="KW-1185">Reference proteome</keyword>
<feature type="compositionally biased region" description="Polar residues" evidence="1">
    <location>
        <begin position="357"/>
        <end position="378"/>
    </location>
</feature>
<feature type="compositionally biased region" description="Low complexity" evidence="1">
    <location>
        <begin position="657"/>
        <end position="684"/>
    </location>
</feature>
<evidence type="ECO:0008006" key="7">
    <source>
        <dbReference type="Google" id="ProtNLM"/>
    </source>
</evidence>
<dbReference type="Proteomes" id="UP000681722">
    <property type="component" value="Unassembled WGS sequence"/>
</dbReference>
<feature type="region of interest" description="Disordered" evidence="1">
    <location>
        <begin position="655"/>
        <end position="687"/>
    </location>
</feature>
<dbReference type="EMBL" id="CAJOBC010001106">
    <property type="protein sequence ID" value="CAF3655907.1"/>
    <property type="molecule type" value="Genomic_DNA"/>
</dbReference>
<dbReference type="InterPro" id="IPR013783">
    <property type="entry name" value="Ig-like_fold"/>
</dbReference>
<name>A0A813XC20_9BILA</name>
<gene>
    <name evidence="4" type="ORF">GPM918_LOCUS6969</name>
    <name evidence="5" type="ORF">SRO942_LOCUS6969</name>
</gene>
<dbReference type="Pfam" id="PF16794">
    <property type="entry name" value="fn3_4"/>
    <property type="match status" value="1"/>
</dbReference>
<dbReference type="GO" id="GO:0003712">
    <property type="term" value="F:transcription coregulator activity"/>
    <property type="evidence" value="ECO:0007669"/>
    <property type="project" value="TreeGrafter"/>
</dbReference>
<dbReference type="InterPro" id="IPR001936">
    <property type="entry name" value="RasGAP_dom"/>
</dbReference>
<dbReference type="SUPFAM" id="SSF49265">
    <property type="entry name" value="Fibronectin type III"/>
    <property type="match status" value="1"/>
</dbReference>
<dbReference type="InterPro" id="IPR026085">
    <property type="entry name" value="ATF7-int"/>
</dbReference>